<gene>
    <name evidence="1" type="ordered locus">Dtpsy_1862</name>
</gene>
<dbReference type="Proteomes" id="UP000000450">
    <property type="component" value="Chromosome"/>
</dbReference>
<dbReference type="PANTHER" id="PTHR38733">
    <property type="entry name" value="PROTEIN MCRC"/>
    <property type="match status" value="1"/>
</dbReference>
<dbReference type="EMBL" id="CP001392">
    <property type="protein sequence ID" value="ACM33319.1"/>
    <property type="molecule type" value="Genomic_DNA"/>
</dbReference>
<protein>
    <recommendedName>
        <fullName evidence="3">Restriction endonuclease</fullName>
    </recommendedName>
</protein>
<dbReference type="RefSeq" id="WP_015913385.1">
    <property type="nucleotide sequence ID" value="NC_011992.1"/>
</dbReference>
<dbReference type="Pfam" id="PF10117">
    <property type="entry name" value="McrBC"/>
    <property type="match status" value="1"/>
</dbReference>
<dbReference type="PANTHER" id="PTHR38733:SF1">
    <property type="entry name" value="TYPE IV METHYL-DIRECTED RESTRICTION ENZYME ECOKMCRBC"/>
    <property type="match status" value="1"/>
</dbReference>
<evidence type="ECO:0008006" key="3">
    <source>
        <dbReference type="Google" id="ProtNLM"/>
    </source>
</evidence>
<dbReference type="InterPro" id="IPR019292">
    <property type="entry name" value="McrC"/>
</dbReference>
<dbReference type="KEGG" id="dia:Dtpsy_1862"/>
<dbReference type="AlphaFoldDB" id="A0A9J9Q6V5"/>
<dbReference type="REBASE" id="20042">
    <property type="entry name" value="DspTPMcrBCP"/>
</dbReference>
<sequence>MVTVREHARLTTGSCINTLDTHHVSPTAFDWLCALQSRLRPGGASLLEVEGRQWLRLDSLVGVIQTPCGTTLEILPKTHDHEDDASCSRAMLRKMVASLLDLPAKEAGEAALEHFDVPLTEWVMRQFLLSLQRLVQQGLRQDYVRVEEELPYLRGQLHTTAQMRQLPGRAHHFHVRHDVFVPDRAENRLLKLALERVRHATNQADNWRLAQELSARLHEVPASTQPQQDWRAWSRTRLMSHYQPIYPWCQLVLGQGMPVALAGDQQGLSLLFPMEKLFESYVARWLLKHLPQHLCLTAQAASEYLCWHDGRRMFQLRPDLLLRNHNGAAVMVLDTKWKRLEADNRANNYGLAQGDFYQMLAYGQRYLTGQGKLALIYPAWTGFDVPLPMFEMGPGLRMEVLRFDVENDKLCVSDSFWHQSPVIEVVSQRLA</sequence>
<keyword evidence="2" id="KW-1185">Reference proteome</keyword>
<evidence type="ECO:0000313" key="2">
    <source>
        <dbReference type="Proteomes" id="UP000000450"/>
    </source>
</evidence>
<name>A0A9J9Q6V5_ACIET</name>
<reference evidence="1 2" key="1">
    <citation type="journal article" date="2010" name="J. Bacteriol.">
        <title>Completed genome sequence of the anaerobic iron-oxidizing bacterium Acidovorax ebreus strain TPSY.</title>
        <authorList>
            <person name="Byrne-Bailey K.G."/>
            <person name="Weber K.A."/>
            <person name="Chair A.H."/>
            <person name="Bose S."/>
            <person name="Knox T."/>
            <person name="Spanbauer T.L."/>
            <person name="Chertkov O."/>
            <person name="Coates J.D."/>
        </authorList>
    </citation>
    <scope>NUCLEOTIDE SEQUENCE [LARGE SCALE GENOMIC DNA]</scope>
    <source>
        <strain evidence="1 2">TPSY</strain>
    </source>
</reference>
<organism evidence="1 2">
    <name type="scientific">Acidovorax ebreus (strain TPSY)</name>
    <name type="common">Diaphorobacter sp. (strain TPSY)</name>
    <dbReference type="NCBI Taxonomy" id="535289"/>
    <lineage>
        <taxon>Bacteria</taxon>
        <taxon>Pseudomonadati</taxon>
        <taxon>Pseudomonadota</taxon>
        <taxon>Betaproteobacteria</taxon>
        <taxon>Burkholderiales</taxon>
        <taxon>Comamonadaceae</taxon>
        <taxon>Diaphorobacter</taxon>
    </lineage>
</organism>
<proteinExistence type="predicted"/>
<accession>A0A9J9Q6V5</accession>
<evidence type="ECO:0000313" key="1">
    <source>
        <dbReference type="EMBL" id="ACM33319.1"/>
    </source>
</evidence>